<name>A0A165JZW9_9BASI</name>
<evidence type="ECO:0000256" key="1">
    <source>
        <dbReference type="SAM" id="MobiDB-lite"/>
    </source>
</evidence>
<proteinExistence type="predicted"/>
<feature type="compositionally biased region" description="Basic and acidic residues" evidence="1">
    <location>
        <begin position="374"/>
        <end position="390"/>
    </location>
</feature>
<dbReference type="AlphaFoldDB" id="A0A165JZW9"/>
<evidence type="ECO:0000313" key="2">
    <source>
        <dbReference type="EMBL" id="KZT62483.1"/>
    </source>
</evidence>
<dbReference type="InParanoid" id="A0A165JZW9"/>
<feature type="region of interest" description="Disordered" evidence="1">
    <location>
        <begin position="26"/>
        <end position="89"/>
    </location>
</feature>
<feature type="compositionally biased region" description="Polar residues" evidence="1">
    <location>
        <begin position="28"/>
        <end position="39"/>
    </location>
</feature>
<organism evidence="2 3">
    <name type="scientific">Calocera cornea HHB12733</name>
    <dbReference type="NCBI Taxonomy" id="1353952"/>
    <lineage>
        <taxon>Eukaryota</taxon>
        <taxon>Fungi</taxon>
        <taxon>Dikarya</taxon>
        <taxon>Basidiomycota</taxon>
        <taxon>Agaricomycotina</taxon>
        <taxon>Dacrymycetes</taxon>
        <taxon>Dacrymycetales</taxon>
        <taxon>Dacrymycetaceae</taxon>
        <taxon>Calocera</taxon>
    </lineage>
</organism>
<evidence type="ECO:0000313" key="3">
    <source>
        <dbReference type="Proteomes" id="UP000076842"/>
    </source>
</evidence>
<accession>A0A165JZW9</accession>
<protein>
    <submittedName>
        <fullName evidence="2">Uncharacterized protein</fullName>
    </submittedName>
</protein>
<reference evidence="2 3" key="1">
    <citation type="journal article" date="2016" name="Mol. Biol. Evol.">
        <title>Comparative Genomics of Early-Diverging Mushroom-Forming Fungi Provides Insights into the Origins of Lignocellulose Decay Capabilities.</title>
        <authorList>
            <person name="Nagy L.G."/>
            <person name="Riley R."/>
            <person name="Tritt A."/>
            <person name="Adam C."/>
            <person name="Daum C."/>
            <person name="Floudas D."/>
            <person name="Sun H."/>
            <person name="Yadav J.S."/>
            <person name="Pangilinan J."/>
            <person name="Larsson K.H."/>
            <person name="Matsuura K."/>
            <person name="Barry K."/>
            <person name="Labutti K."/>
            <person name="Kuo R."/>
            <person name="Ohm R.A."/>
            <person name="Bhattacharya S.S."/>
            <person name="Shirouzu T."/>
            <person name="Yoshinaga Y."/>
            <person name="Martin F.M."/>
            <person name="Grigoriev I.V."/>
            <person name="Hibbett D.S."/>
        </authorList>
    </citation>
    <scope>NUCLEOTIDE SEQUENCE [LARGE SCALE GENOMIC DNA]</scope>
    <source>
        <strain evidence="2 3">HHB12733</strain>
    </source>
</reference>
<dbReference type="Proteomes" id="UP000076842">
    <property type="component" value="Unassembled WGS sequence"/>
</dbReference>
<feature type="region of interest" description="Disordered" evidence="1">
    <location>
        <begin position="374"/>
        <end position="404"/>
    </location>
</feature>
<keyword evidence="3" id="KW-1185">Reference proteome</keyword>
<gene>
    <name evidence="2" type="ORF">CALCODRAFT_489855</name>
</gene>
<feature type="compositionally biased region" description="Basic and acidic residues" evidence="1">
    <location>
        <begin position="52"/>
        <end position="63"/>
    </location>
</feature>
<sequence length="404" mass="44077">MASLARLIHPARRALPRAISSARILSRPTASSNARQAVPSSKRYFSRTLSARAEEDKEPKEGEAGETIDTAPVESAEDTLVTEPIPDEGVDITIEETVVSEEVDSEGGIELTEETITTTIVTEAVPESEARAPILPAPESPERTAALAVLDALPVSEEKNVVIPSTAQRDLARNLIKYGAGNLEALSADMTRAELTEWISVVQMTTALPATEGQYARARYLLRRGAKMDKPLVEGMSRQEMSVWLTDAAKIASMGPRTGPRDPAQRADPATDRQLLRAKYISSLFEPGQPFAELPWAGTEARPTKGDISDYLDAATQALFDQGKRQLVMKPIPEERDDPVSPGMLRVARKYGLTVNPKMTKGEVSDMLEASSESFRKERHELRKTAEYRAARGKGAAKKEAQEA</sequence>
<dbReference type="EMBL" id="KV423916">
    <property type="protein sequence ID" value="KZT62483.1"/>
    <property type="molecule type" value="Genomic_DNA"/>
</dbReference>